<reference evidence="3" key="2">
    <citation type="submission" date="2022-10" db="EMBL/GenBank/DDBJ databases">
        <authorList>
            <consortium name="ENA_rothamsted_submissions"/>
            <consortium name="culmorum"/>
            <person name="King R."/>
        </authorList>
    </citation>
    <scope>NUCLEOTIDE SEQUENCE</scope>
</reference>
<reference evidence="3" key="1">
    <citation type="submission" date="2022-01" db="EMBL/GenBank/DDBJ databases">
        <authorList>
            <person name="King R."/>
        </authorList>
    </citation>
    <scope>NUCLEOTIDE SEQUENCE</scope>
</reference>
<sequence length="434" mass="50314">MTYWYPPSYYNHFIEHPILWSNEKRRWEERKLARECFQVWQTQKQIEHSEKLKNQAESPRNSFTLPRTNASQKAKYYTPGMSNAISGGSGAPIVSESGKLLVPLHEDPNITFKDSTRNYVDKDLRYRKTTSEKTAYRQELDKIVEEKQRLKFNEKFGISPNRNQNSLDPFSDNWGKPGPGGTPWRDPKNVGQNFMKSMGWTTKDTLKSINNEMNFPKQQQQSIQQPYSKCKPQAGGQTSCCDRCSCECVRKIESTILRSPGIAKENDEPVRKSPKKAPHYALPQQCNRQERLEPLQQISQQSSKNAKPQPVKKLSKTNLISGGVELVPLLAKRREDRPISLSTTDITKYKINKSSGQDGNPEYLSDLERQIINRNRLRQLSKERDIESCREHFANFDRFWGRPGCGAPQQNKNKMNLDNLLYNAPMFEIYQHEY</sequence>
<gene>
    <name evidence="3" type="ORF">CHIRRI_LOCUS9878</name>
</gene>
<organism evidence="3 4">
    <name type="scientific">Chironomus riparius</name>
    <dbReference type="NCBI Taxonomy" id="315576"/>
    <lineage>
        <taxon>Eukaryota</taxon>
        <taxon>Metazoa</taxon>
        <taxon>Ecdysozoa</taxon>
        <taxon>Arthropoda</taxon>
        <taxon>Hexapoda</taxon>
        <taxon>Insecta</taxon>
        <taxon>Pterygota</taxon>
        <taxon>Neoptera</taxon>
        <taxon>Endopterygota</taxon>
        <taxon>Diptera</taxon>
        <taxon>Nematocera</taxon>
        <taxon>Chironomoidea</taxon>
        <taxon>Chironomidae</taxon>
        <taxon>Chironominae</taxon>
        <taxon>Chironomus</taxon>
    </lineage>
</organism>
<feature type="region of interest" description="Disordered" evidence="2">
    <location>
        <begin position="48"/>
        <end position="71"/>
    </location>
</feature>
<evidence type="ECO:0000256" key="2">
    <source>
        <dbReference type="SAM" id="MobiDB-lite"/>
    </source>
</evidence>
<evidence type="ECO:0000313" key="3">
    <source>
        <dbReference type="EMBL" id="CAG9807026.1"/>
    </source>
</evidence>
<evidence type="ECO:0000313" key="4">
    <source>
        <dbReference type="Proteomes" id="UP001153620"/>
    </source>
</evidence>
<dbReference type="OrthoDB" id="8185397at2759"/>
<dbReference type="AlphaFoldDB" id="A0A9N9S0E6"/>
<keyword evidence="4" id="KW-1185">Reference proteome</keyword>
<proteinExistence type="predicted"/>
<feature type="coiled-coil region" evidence="1">
    <location>
        <begin position="126"/>
        <end position="153"/>
    </location>
</feature>
<feature type="compositionally biased region" description="Polar residues" evidence="2">
    <location>
        <begin position="55"/>
        <end position="71"/>
    </location>
</feature>
<name>A0A9N9S0E6_9DIPT</name>
<keyword evidence="1" id="KW-0175">Coiled coil</keyword>
<feature type="region of interest" description="Disordered" evidence="2">
    <location>
        <begin position="259"/>
        <end position="282"/>
    </location>
</feature>
<dbReference type="Proteomes" id="UP001153620">
    <property type="component" value="Chromosome 3"/>
</dbReference>
<protein>
    <submittedName>
        <fullName evidence="3">Uncharacterized protein</fullName>
    </submittedName>
</protein>
<accession>A0A9N9S0E6</accession>
<dbReference type="EMBL" id="OU895879">
    <property type="protein sequence ID" value="CAG9807026.1"/>
    <property type="molecule type" value="Genomic_DNA"/>
</dbReference>
<evidence type="ECO:0000256" key="1">
    <source>
        <dbReference type="SAM" id="Coils"/>
    </source>
</evidence>